<dbReference type="Proteomes" id="UP001250218">
    <property type="component" value="Unassembled WGS sequence"/>
</dbReference>
<dbReference type="EMBL" id="JARQDL010000001">
    <property type="protein sequence ID" value="MDT2944626.1"/>
    <property type="molecule type" value="Genomic_DNA"/>
</dbReference>
<protein>
    <recommendedName>
        <fullName evidence="3">Restriction endonuclease</fullName>
    </recommendedName>
</protein>
<proteinExistence type="predicted"/>
<comment type="caution">
    <text evidence="1">The sequence shown here is derived from an EMBL/GenBank/DDBJ whole genome shotgun (WGS) entry which is preliminary data.</text>
</comment>
<dbReference type="AlphaFoldDB" id="A0AAW8UAY1"/>
<gene>
    <name evidence="1" type="ORF">P7I04_01065</name>
</gene>
<sequence>MKLSNFRFYQPKGKKFKTGFEVYDNPFLKDLREIIRKNMGVFEFANQFFYLHTDNNQDANDAKASLEVDRDILEQEFNDDPKLPPFSVKLVDQLINLLLKLYKLSYREYRKIRDLYIELIVLYWKTTPGNRAKVYQEPEIFYRRKKMFDKKKFSNSKCDVVHIDNKRNTFEMYECKTTMQAFLSDLSTDSRIEPEKEKKKTILRSKRKQNYMSAFFSLINNKVDNIVNSEIAYATLAPQCDLFIKGQNRNSIGCIKILTRENLSQAFLNL</sequence>
<name>A0AAW8UAY1_9LACT</name>
<evidence type="ECO:0000313" key="2">
    <source>
        <dbReference type="Proteomes" id="UP001250218"/>
    </source>
</evidence>
<evidence type="ECO:0000313" key="1">
    <source>
        <dbReference type="EMBL" id="MDT2944626.1"/>
    </source>
</evidence>
<dbReference type="RefSeq" id="WP_023163729.1">
    <property type="nucleotide sequence ID" value="NZ_CP084189.1"/>
</dbReference>
<accession>A0AAW8UAY1</accession>
<reference evidence="1" key="1">
    <citation type="submission" date="2023-03" db="EMBL/GenBank/DDBJ databases">
        <authorList>
            <person name="Shen W."/>
            <person name="Cai J."/>
        </authorList>
    </citation>
    <scope>NUCLEOTIDE SEQUENCE</scope>
    <source>
        <strain evidence="1">Y37</strain>
    </source>
</reference>
<evidence type="ECO:0008006" key="3">
    <source>
        <dbReference type="Google" id="ProtNLM"/>
    </source>
</evidence>
<organism evidence="1 2">
    <name type="scientific">Lactococcus lactis</name>
    <dbReference type="NCBI Taxonomy" id="1358"/>
    <lineage>
        <taxon>Bacteria</taxon>
        <taxon>Bacillati</taxon>
        <taxon>Bacillota</taxon>
        <taxon>Bacilli</taxon>
        <taxon>Lactobacillales</taxon>
        <taxon>Streptococcaceae</taxon>
        <taxon>Lactococcus</taxon>
    </lineage>
</organism>